<name>A0A443ZEH7_9PSED</name>
<proteinExistence type="predicted"/>
<gene>
    <name evidence="2" type="ORF">DM813_27475</name>
</gene>
<sequence>MFDPFQIWRETLTLIEGEINSLASRKMETAEFAQAANQFNKVSLGMQHVLERSLASVLRRLELPSRTEVDALACAVQRIEDKLDQLTPAPVKPSHALRPTRTRRPPPNVAKAATKPVKRTRKPVTPPAAQEE</sequence>
<accession>A0A443ZEH7</accession>
<evidence type="ECO:0008006" key="4">
    <source>
        <dbReference type="Google" id="ProtNLM"/>
    </source>
</evidence>
<feature type="region of interest" description="Disordered" evidence="1">
    <location>
        <begin position="83"/>
        <end position="132"/>
    </location>
</feature>
<dbReference type="Proteomes" id="UP000288983">
    <property type="component" value="Unassembled WGS sequence"/>
</dbReference>
<protein>
    <recommendedName>
        <fullName evidence="4">Poly(3-hydroxyalkanoate) polymerase subunit PhaE</fullName>
    </recommendedName>
</protein>
<evidence type="ECO:0000256" key="1">
    <source>
        <dbReference type="SAM" id="MobiDB-lite"/>
    </source>
</evidence>
<dbReference type="RefSeq" id="WP_128326526.1">
    <property type="nucleotide sequence ID" value="NZ_QJRG01000050.1"/>
</dbReference>
<comment type="caution">
    <text evidence="2">The sequence shown here is derived from an EMBL/GenBank/DDBJ whole genome shotgun (WGS) entry which is preliminary data.</text>
</comment>
<evidence type="ECO:0000313" key="2">
    <source>
        <dbReference type="EMBL" id="RWU17106.1"/>
    </source>
</evidence>
<organism evidence="2 3">
    <name type="scientific">Pseudomonas alkylphenolica</name>
    <dbReference type="NCBI Taxonomy" id="237609"/>
    <lineage>
        <taxon>Bacteria</taxon>
        <taxon>Pseudomonadati</taxon>
        <taxon>Pseudomonadota</taxon>
        <taxon>Gammaproteobacteria</taxon>
        <taxon>Pseudomonadales</taxon>
        <taxon>Pseudomonadaceae</taxon>
        <taxon>Pseudomonas</taxon>
    </lineage>
</organism>
<dbReference type="OrthoDB" id="6900881at2"/>
<reference evidence="2 3" key="1">
    <citation type="submission" date="2018-06" db="EMBL/GenBank/DDBJ databases">
        <title>Bacteria isolated from soil of Wuhan.</title>
        <authorList>
            <person name="Wei X."/>
            <person name="Chunhua H."/>
        </authorList>
    </citation>
    <scope>NUCLEOTIDE SEQUENCE [LARGE SCALE GENOMIC DNA]</scope>
    <source>
        <strain evidence="3">xwS2</strain>
    </source>
</reference>
<evidence type="ECO:0000313" key="3">
    <source>
        <dbReference type="Proteomes" id="UP000288983"/>
    </source>
</evidence>
<dbReference type="AlphaFoldDB" id="A0A443ZEH7"/>
<dbReference type="EMBL" id="QJRG01000050">
    <property type="protein sequence ID" value="RWU17106.1"/>
    <property type="molecule type" value="Genomic_DNA"/>
</dbReference>